<name>A0A0D8XWB0_DICVI</name>
<reference evidence="4 5" key="1">
    <citation type="submission" date="2013-11" db="EMBL/GenBank/DDBJ databases">
        <title>Draft genome of the bovine lungworm Dictyocaulus viviparus.</title>
        <authorList>
            <person name="Mitreva M."/>
        </authorList>
    </citation>
    <scope>NUCLEOTIDE SEQUENCE [LARGE SCALE GENOMIC DNA]</scope>
    <source>
        <strain evidence="4 5">HannoverDv2000</strain>
    </source>
</reference>
<organism evidence="4 5">
    <name type="scientific">Dictyocaulus viviparus</name>
    <name type="common">Bovine lungworm</name>
    <dbReference type="NCBI Taxonomy" id="29172"/>
    <lineage>
        <taxon>Eukaryota</taxon>
        <taxon>Metazoa</taxon>
        <taxon>Ecdysozoa</taxon>
        <taxon>Nematoda</taxon>
        <taxon>Chromadorea</taxon>
        <taxon>Rhabditida</taxon>
        <taxon>Rhabditina</taxon>
        <taxon>Rhabditomorpha</taxon>
        <taxon>Strongyloidea</taxon>
        <taxon>Metastrongylidae</taxon>
        <taxon>Dictyocaulus</taxon>
    </lineage>
</organism>
<evidence type="ECO:0000256" key="1">
    <source>
        <dbReference type="ARBA" id="ARBA00022729"/>
    </source>
</evidence>
<dbReference type="InterPro" id="IPR011050">
    <property type="entry name" value="Pectin_lyase_fold/virulence"/>
</dbReference>
<protein>
    <recommendedName>
        <fullName evidence="6">Right handed beta helix domain-containing protein</fullName>
    </recommendedName>
</protein>
<dbReference type="PANTHER" id="PTHR47653">
    <property type="entry name" value="PROTEIN BARK BEETLE"/>
    <property type="match status" value="1"/>
</dbReference>
<dbReference type="OrthoDB" id="536948at2759"/>
<dbReference type="Gene3D" id="2.160.20.10">
    <property type="entry name" value="Single-stranded right-handed beta-helix, Pectin lyase-like"/>
    <property type="match status" value="1"/>
</dbReference>
<dbReference type="PANTHER" id="PTHR47653:SF1">
    <property type="entry name" value="DELETED IN MALIGNANT BRAIN TUMORS 1 PROTEIN"/>
    <property type="match status" value="1"/>
</dbReference>
<dbReference type="GO" id="GO:0016020">
    <property type="term" value="C:membrane"/>
    <property type="evidence" value="ECO:0007669"/>
    <property type="project" value="TreeGrafter"/>
</dbReference>
<dbReference type="EMBL" id="KN716280">
    <property type="protein sequence ID" value="KJH48102.1"/>
    <property type="molecule type" value="Genomic_DNA"/>
</dbReference>
<evidence type="ECO:0008006" key="6">
    <source>
        <dbReference type="Google" id="ProtNLM"/>
    </source>
</evidence>
<dbReference type="Proteomes" id="UP000053766">
    <property type="component" value="Unassembled WGS sequence"/>
</dbReference>
<dbReference type="GO" id="GO:0045217">
    <property type="term" value="P:cell-cell junction maintenance"/>
    <property type="evidence" value="ECO:0007669"/>
    <property type="project" value="TreeGrafter"/>
</dbReference>
<accession>A0A0D8XWB0</accession>
<dbReference type="STRING" id="29172.A0A0D8XWB0"/>
<sequence>MYDEPSIPFLVLDIKYCFLQIWCHYRVDYESTPFSNSVSADVLAIHFRGTAADGSYGFIAEISAIPSTADSTNADTVIIRGSRIDRNERGAVLYQNVGEMSPAVVIEDCSLSTNGIHLFGNISTSYHAVQLHLHNTMLVLLRGNSLTYNRGGLVISARSSSTIGRLNAVIKHNLFSWNSNNTVVELYGNNFQMVTMLNNIISYNYVLYRDIMKIDGMSVNLTGNVFFSNTGQHTVDSQGGNYCIPGIPDSPQTYKPFYTTVLKKMLLSATAISIWSSLVFFPKFNTTSLSADQEDKLVVSICFIVLEVITQEGVSFDWWAHVDTNSERYRSTILGEI</sequence>
<dbReference type="InterPro" id="IPR012334">
    <property type="entry name" value="Pectin_lyas_fold"/>
</dbReference>
<reference evidence="5" key="2">
    <citation type="journal article" date="2016" name="Sci. Rep.">
        <title>Dictyocaulus viviparus genome, variome and transcriptome elucidate lungworm biology and support future intervention.</title>
        <authorList>
            <person name="McNulty S.N."/>
            <person name="Strube C."/>
            <person name="Rosa B.A."/>
            <person name="Martin J.C."/>
            <person name="Tyagi R."/>
            <person name="Choi Y.J."/>
            <person name="Wang Q."/>
            <person name="Hallsworth Pepin K."/>
            <person name="Zhang X."/>
            <person name="Ozersky P."/>
            <person name="Wilson R.K."/>
            <person name="Sternberg P.W."/>
            <person name="Gasser R.B."/>
            <person name="Mitreva M."/>
        </authorList>
    </citation>
    <scope>NUCLEOTIDE SEQUENCE [LARGE SCALE GENOMIC DNA]</scope>
    <source>
        <strain evidence="5">HannoverDv2000</strain>
    </source>
</reference>
<keyword evidence="2" id="KW-0677">Repeat</keyword>
<dbReference type="AlphaFoldDB" id="A0A0D8XWB0"/>
<evidence type="ECO:0000256" key="2">
    <source>
        <dbReference type="ARBA" id="ARBA00022737"/>
    </source>
</evidence>
<evidence type="ECO:0000256" key="3">
    <source>
        <dbReference type="ARBA" id="ARBA00023180"/>
    </source>
</evidence>
<gene>
    <name evidence="4" type="ORF">DICVIV_05808</name>
</gene>
<dbReference type="InterPro" id="IPR053243">
    <property type="entry name" value="SJ_maturation_regulator"/>
</dbReference>
<keyword evidence="5" id="KW-1185">Reference proteome</keyword>
<dbReference type="SUPFAM" id="SSF51126">
    <property type="entry name" value="Pectin lyase-like"/>
    <property type="match status" value="1"/>
</dbReference>
<evidence type="ECO:0000313" key="4">
    <source>
        <dbReference type="EMBL" id="KJH48102.1"/>
    </source>
</evidence>
<proteinExistence type="predicted"/>
<evidence type="ECO:0000313" key="5">
    <source>
        <dbReference type="Proteomes" id="UP000053766"/>
    </source>
</evidence>
<keyword evidence="3" id="KW-0325">Glycoprotein</keyword>
<keyword evidence="1" id="KW-0732">Signal</keyword>